<dbReference type="InterPro" id="IPR039379">
    <property type="entry name" value="Protoglobin_sensor_dom"/>
</dbReference>
<evidence type="ECO:0000259" key="1">
    <source>
        <dbReference type="Pfam" id="PF11563"/>
    </source>
</evidence>
<dbReference type="Proteomes" id="UP000308054">
    <property type="component" value="Unassembled WGS sequence"/>
</dbReference>
<gene>
    <name evidence="2" type="ORF">E5163_02830</name>
</gene>
<comment type="caution">
    <text evidence="2">The sequence shown here is derived from an EMBL/GenBank/DDBJ whole genome shotgun (WGS) entry which is preliminary data.</text>
</comment>
<dbReference type="InterPro" id="IPR009050">
    <property type="entry name" value="Globin-like_sf"/>
</dbReference>
<dbReference type="Gene3D" id="1.10.490.10">
    <property type="entry name" value="Globins"/>
    <property type="match status" value="1"/>
</dbReference>
<dbReference type="GO" id="GO:0019825">
    <property type="term" value="F:oxygen binding"/>
    <property type="evidence" value="ECO:0007669"/>
    <property type="project" value="InterPro"/>
</dbReference>
<accession>A0A4V3RYE4</accession>
<dbReference type="InterPro" id="IPR012292">
    <property type="entry name" value="Globin/Proto"/>
</dbReference>
<dbReference type="Pfam" id="PF11563">
    <property type="entry name" value="Protoglobin"/>
    <property type="match status" value="1"/>
</dbReference>
<proteinExistence type="predicted"/>
<dbReference type="SUPFAM" id="SSF46458">
    <property type="entry name" value="Globin-like"/>
    <property type="match status" value="1"/>
</dbReference>
<evidence type="ECO:0000313" key="3">
    <source>
        <dbReference type="Proteomes" id="UP000308054"/>
    </source>
</evidence>
<dbReference type="CDD" id="cd01068">
    <property type="entry name" value="globin_sensor"/>
    <property type="match status" value="1"/>
</dbReference>
<sequence>METGMSGTVLAQRFDFLGFDEADRRRLRSLKPLVERELPAILDSFYADIAREGEVAAMFRDEAMRRHARQKQLEHWVRICDAAYGQDYLHSVERIGEAHARLA</sequence>
<keyword evidence="3" id="KW-1185">Reference proteome</keyword>
<dbReference type="InterPro" id="IPR044398">
    <property type="entry name" value="Globin-sensor_dom"/>
</dbReference>
<name>A0A4V3RYE4_9PROT</name>
<dbReference type="EMBL" id="SRXW01000001">
    <property type="protein sequence ID" value="TGY90079.1"/>
    <property type="molecule type" value="Genomic_DNA"/>
</dbReference>
<organism evidence="2 3">
    <name type="scientific">Marinicauda algicola</name>
    <dbReference type="NCBI Taxonomy" id="2029849"/>
    <lineage>
        <taxon>Bacteria</taxon>
        <taxon>Pseudomonadati</taxon>
        <taxon>Pseudomonadota</taxon>
        <taxon>Alphaproteobacteria</taxon>
        <taxon>Maricaulales</taxon>
        <taxon>Maricaulaceae</taxon>
        <taxon>Marinicauda</taxon>
    </lineage>
</organism>
<dbReference type="GO" id="GO:0020037">
    <property type="term" value="F:heme binding"/>
    <property type="evidence" value="ECO:0007669"/>
    <property type="project" value="InterPro"/>
</dbReference>
<protein>
    <recommendedName>
        <fullName evidence="1">Globin-sensor domain-containing protein</fullName>
    </recommendedName>
</protein>
<feature type="domain" description="Globin-sensor" evidence="1">
    <location>
        <begin position="10"/>
        <end position="102"/>
    </location>
</feature>
<dbReference type="AlphaFoldDB" id="A0A4V3RYE4"/>
<reference evidence="2 3" key="1">
    <citation type="journal article" date="2017" name="Int. J. Syst. Evol. Microbiol.">
        <title>Marinicauda algicola sp. nov., isolated from a marine red alga Rhodosorus marinus.</title>
        <authorList>
            <person name="Jeong S.E."/>
            <person name="Jeon S.H."/>
            <person name="Chun B.H."/>
            <person name="Kim D.W."/>
            <person name="Jeon C.O."/>
        </authorList>
    </citation>
    <scope>NUCLEOTIDE SEQUENCE [LARGE SCALE GENOMIC DNA]</scope>
    <source>
        <strain evidence="2 3">JCM 31718</strain>
    </source>
</reference>
<evidence type="ECO:0000313" key="2">
    <source>
        <dbReference type="EMBL" id="TGY90079.1"/>
    </source>
</evidence>